<organism evidence="1 2">
    <name type="scientific">Plakobranchus ocellatus</name>
    <dbReference type="NCBI Taxonomy" id="259542"/>
    <lineage>
        <taxon>Eukaryota</taxon>
        <taxon>Metazoa</taxon>
        <taxon>Spiralia</taxon>
        <taxon>Lophotrochozoa</taxon>
        <taxon>Mollusca</taxon>
        <taxon>Gastropoda</taxon>
        <taxon>Heterobranchia</taxon>
        <taxon>Euthyneura</taxon>
        <taxon>Panpulmonata</taxon>
        <taxon>Sacoglossa</taxon>
        <taxon>Placobranchoidea</taxon>
        <taxon>Plakobranchidae</taxon>
        <taxon>Plakobranchus</taxon>
    </lineage>
</organism>
<gene>
    <name evidence="1" type="ORF">PoB_004070000</name>
</gene>
<protein>
    <submittedName>
        <fullName evidence="1">Uncharacterized protein</fullName>
    </submittedName>
</protein>
<name>A0AAV4B3Q5_9GAST</name>
<evidence type="ECO:0000313" key="1">
    <source>
        <dbReference type="EMBL" id="GFO14195.1"/>
    </source>
</evidence>
<dbReference type="Proteomes" id="UP000735302">
    <property type="component" value="Unassembled WGS sequence"/>
</dbReference>
<proteinExistence type="predicted"/>
<dbReference type="EMBL" id="BLXT01004532">
    <property type="protein sequence ID" value="GFO14195.1"/>
    <property type="molecule type" value="Genomic_DNA"/>
</dbReference>
<reference evidence="1 2" key="1">
    <citation type="journal article" date="2021" name="Elife">
        <title>Chloroplast acquisition without the gene transfer in kleptoplastic sea slugs, Plakobranchus ocellatus.</title>
        <authorList>
            <person name="Maeda T."/>
            <person name="Takahashi S."/>
            <person name="Yoshida T."/>
            <person name="Shimamura S."/>
            <person name="Takaki Y."/>
            <person name="Nagai Y."/>
            <person name="Toyoda A."/>
            <person name="Suzuki Y."/>
            <person name="Arimoto A."/>
            <person name="Ishii H."/>
            <person name="Satoh N."/>
            <person name="Nishiyama T."/>
            <person name="Hasebe M."/>
            <person name="Maruyama T."/>
            <person name="Minagawa J."/>
            <person name="Obokata J."/>
            <person name="Shigenobu S."/>
        </authorList>
    </citation>
    <scope>NUCLEOTIDE SEQUENCE [LARGE SCALE GENOMIC DNA]</scope>
</reference>
<keyword evidence="2" id="KW-1185">Reference proteome</keyword>
<dbReference type="AlphaFoldDB" id="A0AAV4B3Q5"/>
<sequence>MPRPVGARENLRSPIKKLVQKKEISGLYAPSGQARTWFRAQSQDRRIPANVRVELVAVGNRVICGQRFLDKKFSLENHTFLSPFCHDANQEWSTPTSRLSKI</sequence>
<comment type="caution">
    <text evidence="1">The sequence shown here is derived from an EMBL/GenBank/DDBJ whole genome shotgun (WGS) entry which is preliminary data.</text>
</comment>
<evidence type="ECO:0000313" key="2">
    <source>
        <dbReference type="Proteomes" id="UP000735302"/>
    </source>
</evidence>
<accession>A0AAV4B3Q5</accession>